<dbReference type="RefSeq" id="XP_024085855.1">
    <property type="nucleotide sequence ID" value="XM_024230087.1"/>
</dbReference>
<dbReference type="GO" id="GO:0004601">
    <property type="term" value="F:peroxidase activity"/>
    <property type="evidence" value="ECO:0007669"/>
    <property type="project" value="UniProtKB-KW"/>
</dbReference>
<keyword evidence="7" id="KW-1133">Transmembrane helix</keyword>
<dbReference type="InterPro" id="IPR036249">
    <property type="entry name" value="Thioredoxin-like_sf"/>
</dbReference>
<feature type="active site" evidence="5">
    <location>
        <position position="78"/>
    </location>
</feature>
<keyword evidence="4 6" id="KW-0560">Oxidoreductase</keyword>
<reference evidence="8" key="1">
    <citation type="submission" date="2022-01" db="UniProtKB">
        <authorList>
            <consortium name="EnsemblMetazoa"/>
        </authorList>
    </citation>
    <scope>IDENTIFICATION</scope>
</reference>
<dbReference type="EnsemblMetazoa" id="XM_024230087.1">
    <property type="protein sequence ID" value="XP_024085855.1"/>
    <property type="gene ID" value="LOC106661009"/>
</dbReference>
<dbReference type="PIRSF" id="PIRSF000303">
    <property type="entry name" value="Glutathion_perox"/>
    <property type="match status" value="1"/>
</dbReference>
<name>A0A8I6SR93_CIMLE</name>
<feature type="transmembrane region" description="Helical" evidence="7">
    <location>
        <begin position="18"/>
        <end position="35"/>
    </location>
</feature>
<keyword evidence="2 6" id="KW-0575">Peroxidase</keyword>
<dbReference type="GeneID" id="106661009"/>
<organism evidence="8 9">
    <name type="scientific">Cimex lectularius</name>
    <name type="common">Bed bug</name>
    <name type="synonym">Acanthia lectularia</name>
    <dbReference type="NCBI Taxonomy" id="79782"/>
    <lineage>
        <taxon>Eukaryota</taxon>
        <taxon>Metazoa</taxon>
        <taxon>Ecdysozoa</taxon>
        <taxon>Arthropoda</taxon>
        <taxon>Hexapoda</taxon>
        <taxon>Insecta</taxon>
        <taxon>Pterygota</taxon>
        <taxon>Neoptera</taxon>
        <taxon>Paraneoptera</taxon>
        <taxon>Hemiptera</taxon>
        <taxon>Heteroptera</taxon>
        <taxon>Panheteroptera</taxon>
        <taxon>Cimicomorpha</taxon>
        <taxon>Cimicidae</taxon>
        <taxon>Cimex</taxon>
    </lineage>
</organism>
<dbReference type="PRINTS" id="PR01011">
    <property type="entry name" value="GLUTPROXDASE"/>
</dbReference>
<dbReference type="OrthoDB" id="446890at2759"/>
<dbReference type="AlphaFoldDB" id="A0A8I6SR93"/>
<dbReference type="InterPro" id="IPR000889">
    <property type="entry name" value="Glutathione_peroxidase"/>
</dbReference>
<evidence type="ECO:0000256" key="5">
    <source>
        <dbReference type="PIRSR" id="PIRSR000303-1"/>
    </source>
</evidence>
<dbReference type="GO" id="GO:0006979">
    <property type="term" value="P:response to oxidative stress"/>
    <property type="evidence" value="ECO:0007669"/>
    <property type="project" value="InterPro"/>
</dbReference>
<evidence type="ECO:0000256" key="6">
    <source>
        <dbReference type="RuleBase" id="RU000499"/>
    </source>
</evidence>
<dbReference type="PANTHER" id="PTHR11592">
    <property type="entry name" value="GLUTATHIONE PEROXIDASE"/>
    <property type="match status" value="1"/>
</dbReference>
<dbReference type="InterPro" id="IPR029759">
    <property type="entry name" value="GPX_AS"/>
</dbReference>
<dbReference type="PROSITE" id="PS00763">
    <property type="entry name" value="GLUTATHIONE_PEROXID_2"/>
    <property type="match status" value="1"/>
</dbReference>
<evidence type="ECO:0000256" key="7">
    <source>
        <dbReference type="SAM" id="Phobius"/>
    </source>
</evidence>
<accession>A0A8I6SR93</accession>
<dbReference type="SUPFAM" id="SSF52833">
    <property type="entry name" value="Thioredoxin-like"/>
    <property type="match status" value="1"/>
</dbReference>
<proteinExistence type="inferred from homology"/>
<dbReference type="Proteomes" id="UP000494040">
    <property type="component" value="Unassembled WGS sequence"/>
</dbReference>
<keyword evidence="7" id="KW-0472">Membrane</keyword>
<keyword evidence="9" id="KW-1185">Reference proteome</keyword>
<dbReference type="Pfam" id="PF00255">
    <property type="entry name" value="GSHPx"/>
    <property type="match status" value="1"/>
</dbReference>
<keyword evidence="7" id="KW-0812">Transmembrane</keyword>
<keyword evidence="3" id="KW-0712">Selenocysteine</keyword>
<evidence type="ECO:0000256" key="2">
    <source>
        <dbReference type="ARBA" id="ARBA00022559"/>
    </source>
</evidence>
<dbReference type="PROSITE" id="PS51355">
    <property type="entry name" value="GLUTATHIONE_PEROXID_3"/>
    <property type="match status" value="1"/>
</dbReference>
<evidence type="ECO:0000313" key="9">
    <source>
        <dbReference type="Proteomes" id="UP000494040"/>
    </source>
</evidence>
<evidence type="ECO:0000256" key="4">
    <source>
        <dbReference type="ARBA" id="ARBA00023002"/>
    </source>
</evidence>
<dbReference type="PANTHER" id="PTHR11592:SF134">
    <property type="entry name" value="PHOSPHOLIPID HYDROPEROXIDE GLUTATHIONE PEROXIDASE"/>
    <property type="match status" value="1"/>
</dbReference>
<evidence type="ECO:0000313" key="8">
    <source>
        <dbReference type="EnsemblMetazoa" id="XP_024085855.1"/>
    </source>
</evidence>
<dbReference type="KEGG" id="clec:106661009"/>
<protein>
    <recommendedName>
        <fullName evidence="6">Glutathione peroxidase</fullName>
    </recommendedName>
</protein>
<dbReference type="CDD" id="cd00340">
    <property type="entry name" value="GSH_Peroxidase"/>
    <property type="match status" value="1"/>
</dbReference>
<dbReference type="InterPro" id="IPR029760">
    <property type="entry name" value="GPX_CS"/>
</dbReference>
<sequence length="208" mass="23430">MSGIISNRNMYSLMIKRGVIAGITAVFVGFAYSYFSEEECSDTKTVYDFEVRDINGELVSMEKYRGHVLLVVNVASLCGLTATNYKELVELDDNYRDKGLKILAFPCNQFSKQEPGSSEEIMCFAKSKNATFDFFEKIDVNGKNASPLWEYLKSKEGGFITNSIKWNFTKFIVNHKGIPVERHGPTTAPSKLKSSIEKYLHEKEAAGE</sequence>
<comment type="similarity">
    <text evidence="1 6">Belongs to the glutathione peroxidase family.</text>
</comment>
<evidence type="ECO:0000256" key="1">
    <source>
        <dbReference type="ARBA" id="ARBA00006926"/>
    </source>
</evidence>
<dbReference type="PROSITE" id="PS00460">
    <property type="entry name" value="GLUTATHIONE_PEROXID_1"/>
    <property type="match status" value="1"/>
</dbReference>
<evidence type="ECO:0000256" key="3">
    <source>
        <dbReference type="ARBA" id="ARBA00022933"/>
    </source>
</evidence>
<dbReference type="Gene3D" id="3.40.30.10">
    <property type="entry name" value="Glutaredoxin"/>
    <property type="match status" value="1"/>
</dbReference>
<dbReference type="FunFam" id="3.40.30.10:FF:000025">
    <property type="entry name" value="Glutathione peroxidase"/>
    <property type="match status" value="1"/>
</dbReference>